<sequence>MSFTTPPRPFDVTALFPQLAPLARTATRLHPRPGSPTAHDSHVGGPLLWPADEPWPHCDEPHDRHASPTVHSPGDVRLLRRDLAAAEERLRLDPEAPASTPEELENWERIKVGRPWFDGPIPLLPVAQLYARDVPFRRPADADLLQVLWCPFDHAMAHPKTALFWRSSATVTDILDAPPEPPIVQSAYYLPEPCLFSPEQVTEYPHPRELDKELRDQVDDRSRWETIDPAQYNAYAYDPGELYLNNLSTAPGWKTGGWTRWDPTDPVDRPCPTCGTEAVPLLTIASTEWDGGSETWIATEERTPPAPPHRGARDGDFTMIDITGGNNLQLHVCPKSPDHPHIELLQ</sequence>
<evidence type="ECO:0000256" key="1">
    <source>
        <dbReference type="SAM" id="MobiDB-lite"/>
    </source>
</evidence>
<dbReference type="RefSeq" id="WP_307629005.1">
    <property type="nucleotide sequence ID" value="NZ_JAUSZS010000007.1"/>
</dbReference>
<dbReference type="EMBL" id="JAUSZS010000007">
    <property type="protein sequence ID" value="MDQ0935450.1"/>
    <property type="molecule type" value="Genomic_DNA"/>
</dbReference>
<evidence type="ECO:0000313" key="3">
    <source>
        <dbReference type="Proteomes" id="UP001223072"/>
    </source>
</evidence>
<gene>
    <name evidence="2" type="ORF">QFZ49_005422</name>
</gene>
<proteinExistence type="predicted"/>
<reference evidence="2 3" key="1">
    <citation type="submission" date="2023-07" db="EMBL/GenBank/DDBJ databases">
        <title>Comparative genomics of wheat-associated soil bacteria to identify genetic determinants of phenazine resistance.</title>
        <authorList>
            <person name="Mouncey N."/>
        </authorList>
    </citation>
    <scope>NUCLEOTIDE SEQUENCE [LARGE SCALE GENOMIC DNA]</scope>
    <source>
        <strain evidence="2 3">W2I16</strain>
    </source>
</reference>
<evidence type="ECO:0000313" key="2">
    <source>
        <dbReference type="EMBL" id="MDQ0935450.1"/>
    </source>
</evidence>
<name>A0ABU0RU12_9ACTN</name>
<keyword evidence="3" id="KW-1185">Reference proteome</keyword>
<protein>
    <recommendedName>
        <fullName evidence="4">DUF1963 domain-containing protein</fullName>
    </recommendedName>
</protein>
<dbReference type="Gene3D" id="2.30.320.10">
    <property type="entry name" value="YwqG-like"/>
    <property type="match status" value="1"/>
</dbReference>
<comment type="caution">
    <text evidence="2">The sequence shown here is derived from an EMBL/GenBank/DDBJ whole genome shotgun (WGS) entry which is preliminary data.</text>
</comment>
<feature type="region of interest" description="Disordered" evidence="1">
    <location>
        <begin position="28"/>
        <end position="74"/>
    </location>
</feature>
<dbReference type="Proteomes" id="UP001223072">
    <property type="component" value="Unassembled WGS sequence"/>
</dbReference>
<accession>A0ABU0RU12</accession>
<organism evidence="2 3">
    <name type="scientific">Streptomyces turgidiscabies</name>
    <dbReference type="NCBI Taxonomy" id="85558"/>
    <lineage>
        <taxon>Bacteria</taxon>
        <taxon>Bacillati</taxon>
        <taxon>Actinomycetota</taxon>
        <taxon>Actinomycetes</taxon>
        <taxon>Kitasatosporales</taxon>
        <taxon>Streptomycetaceae</taxon>
        <taxon>Streptomyces</taxon>
    </lineage>
</organism>
<evidence type="ECO:0008006" key="4">
    <source>
        <dbReference type="Google" id="ProtNLM"/>
    </source>
</evidence>
<feature type="compositionally biased region" description="Basic and acidic residues" evidence="1">
    <location>
        <begin position="54"/>
        <end position="66"/>
    </location>
</feature>